<gene>
    <name evidence="1" type="ORF">GUJ93_ZPchr0005g14744</name>
</gene>
<organism evidence="1 2">
    <name type="scientific">Zizania palustris</name>
    <name type="common">Northern wild rice</name>
    <dbReference type="NCBI Taxonomy" id="103762"/>
    <lineage>
        <taxon>Eukaryota</taxon>
        <taxon>Viridiplantae</taxon>
        <taxon>Streptophyta</taxon>
        <taxon>Embryophyta</taxon>
        <taxon>Tracheophyta</taxon>
        <taxon>Spermatophyta</taxon>
        <taxon>Magnoliopsida</taxon>
        <taxon>Liliopsida</taxon>
        <taxon>Poales</taxon>
        <taxon>Poaceae</taxon>
        <taxon>BOP clade</taxon>
        <taxon>Oryzoideae</taxon>
        <taxon>Oryzeae</taxon>
        <taxon>Zizaniinae</taxon>
        <taxon>Zizania</taxon>
    </lineage>
</organism>
<reference evidence="1" key="1">
    <citation type="journal article" date="2021" name="bioRxiv">
        <title>Whole Genome Assembly and Annotation of Northern Wild Rice, Zizania palustris L., Supports a Whole Genome Duplication in the Zizania Genus.</title>
        <authorList>
            <person name="Haas M."/>
            <person name="Kono T."/>
            <person name="Macchietto M."/>
            <person name="Millas R."/>
            <person name="McGilp L."/>
            <person name="Shao M."/>
            <person name="Duquette J."/>
            <person name="Hirsch C.N."/>
            <person name="Kimball J."/>
        </authorList>
    </citation>
    <scope>NUCLEOTIDE SEQUENCE</scope>
    <source>
        <tissue evidence="1">Fresh leaf tissue</tissue>
    </source>
</reference>
<protein>
    <submittedName>
        <fullName evidence="1">Uncharacterized protein</fullName>
    </submittedName>
</protein>
<evidence type="ECO:0000313" key="2">
    <source>
        <dbReference type="Proteomes" id="UP000729402"/>
    </source>
</evidence>
<dbReference type="AlphaFoldDB" id="A0A8J5VIJ1"/>
<evidence type="ECO:0000313" key="1">
    <source>
        <dbReference type="EMBL" id="KAG8069180.1"/>
    </source>
</evidence>
<keyword evidence="2" id="KW-1185">Reference proteome</keyword>
<dbReference type="Proteomes" id="UP000729402">
    <property type="component" value="Unassembled WGS sequence"/>
</dbReference>
<reference evidence="1" key="2">
    <citation type="submission" date="2021-02" db="EMBL/GenBank/DDBJ databases">
        <authorList>
            <person name="Kimball J.A."/>
            <person name="Haas M.W."/>
            <person name="Macchietto M."/>
            <person name="Kono T."/>
            <person name="Duquette J."/>
            <person name="Shao M."/>
        </authorList>
    </citation>
    <scope>NUCLEOTIDE SEQUENCE</scope>
    <source>
        <tissue evidence="1">Fresh leaf tissue</tissue>
    </source>
</reference>
<dbReference type="EMBL" id="JAAALK010000284">
    <property type="protein sequence ID" value="KAG8069180.1"/>
    <property type="molecule type" value="Genomic_DNA"/>
</dbReference>
<name>A0A8J5VIJ1_ZIZPA</name>
<sequence>MCIGLRLTNMLEDDEVARAPVTDDDMEWLSPEQAGRTTGYAIGKMAFALPSGLKKLAGPPVLPAAVSA</sequence>
<accession>A0A8J5VIJ1</accession>
<comment type="caution">
    <text evidence="1">The sequence shown here is derived from an EMBL/GenBank/DDBJ whole genome shotgun (WGS) entry which is preliminary data.</text>
</comment>
<proteinExistence type="predicted"/>